<dbReference type="SUPFAM" id="SSF50630">
    <property type="entry name" value="Acid proteases"/>
    <property type="match status" value="1"/>
</dbReference>
<evidence type="ECO:0000256" key="1">
    <source>
        <dbReference type="ARBA" id="ARBA00022801"/>
    </source>
</evidence>
<name>A0A0A9Z7R7_LYGHE</name>
<dbReference type="InterPro" id="IPR018061">
    <property type="entry name" value="Retropepsins"/>
</dbReference>
<dbReference type="Pfam" id="PF00077">
    <property type="entry name" value="RVP"/>
    <property type="match status" value="1"/>
</dbReference>
<evidence type="ECO:0000313" key="3">
    <source>
        <dbReference type="EMBL" id="JAG36316.1"/>
    </source>
</evidence>
<sequence length="242" mass="27041">MQDISKLAIQTIHRSPEFKVKLGGVSEIALFDTGALHTCISQEWFEHNLKNLVCHNILPVSKTHVVNAIGSKSPVIKQQVLLTFTLAQSEFLVNCLIVKHLMKSIIIGMETMVKMNAIINTSLGTITFSVDNMKQPITLSYVNPDLKMSANGLNLANIDVKNDLNIDCSVEGKQNLLADRLSRYITDATDPQSNETLIATLVLTPTLRFQFRISCTSNDLIPDRDIFLTKLREINPLHKRTV</sequence>
<dbReference type="CDD" id="cd00303">
    <property type="entry name" value="retropepsin_like"/>
    <property type="match status" value="1"/>
</dbReference>
<dbReference type="EMBL" id="GBHO01003104">
    <property type="protein sequence ID" value="JAG40500.1"/>
    <property type="molecule type" value="Transcribed_RNA"/>
</dbReference>
<dbReference type="EMBL" id="GBHO01003105">
    <property type="protein sequence ID" value="JAG40499.1"/>
    <property type="molecule type" value="Transcribed_RNA"/>
</dbReference>
<reference evidence="9" key="1">
    <citation type="journal article" date="2014" name="PLoS ONE">
        <title>Transcriptome-Based Identification of ABC Transporters in the Western Tarnished Plant Bug Lygus hesperus.</title>
        <authorList>
            <person name="Hull J.J."/>
            <person name="Chaney K."/>
            <person name="Geib S.M."/>
            <person name="Fabrick J.A."/>
            <person name="Brent C.S."/>
            <person name="Walsh D."/>
            <person name="Lavine L.C."/>
        </authorList>
    </citation>
    <scope>NUCLEOTIDE SEQUENCE</scope>
</reference>
<dbReference type="EMBL" id="GBHO01007288">
    <property type="protein sequence ID" value="JAG36316.1"/>
    <property type="molecule type" value="Transcribed_RNA"/>
</dbReference>
<dbReference type="EMBL" id="GBHO01007286">
    <property type="protein sequence ID" value="JAG36318.1"/>
    <property type="molecule type" value="Transcribed_RNA"/>
</dbReference>
<proteinExistence type="predicted"/>
<reference evidence="9" key="2">
    <citation type="submission" date="2014-07" db="EMBL/GenBank/DDBJ databases">
        <authorList>
            <person name="Hull J."/>
        </authorList>
    </citation>
    <scope>NUCLEOTIDE SEQUENCE</scope>
</reference>
<evidence type="ECO:0000259" key="2">
    <source>
        <dbReference type="Pfam" id="PF00077"/>
    </source>
</evidence>
<dbReference type="EMBL" id="GBHO01007287">
    <property type="protein sequence ID" value="JAG36317.1"/>
    <property type="molecule type" value="Transcribed_RNA"/>
</dbReference>
<organism evidence="9">
    <name type="scientific">Lygus hesperus</name>
    <name type="common">Western plant bug</name>
    <dbReference type="NCBI Taxonomy" id="30085"/>
    <lineage>
        <taxon>Eukaryota</taxon>
        <taxon>Metazoa</taxon>
        <taxon>Ecdysozoa</taxon>
        <taxon>Arthropoda</taxon>
        <taxon>Hexapoda</taxon>
        <taxon>Insecta</taxon>
        <taxon>Pterygota</taxon>
        <taxon>Neoptera</taxon>
        <taxon>Paraneoptera</taxon>
        <taxon>Hemiptera</taxon>
        <taxon>Heteroptera</taxon>
        <taxon>Panheteroptera</taxon>
        <taxon>Cimicomorpha</taxon>
        <taxon>Miridae</taxon>
        <taxon>Mirini</taxon>
        <taxon>Lygus</taxon>
    </lineage>
</organism>
<dbReference type="Gene3D" id="2.40.70.10">
    <property type="entry name" value="Acid Proteases"/>
    <property type="match status" value="1"/>
</dbReference>
<feature type="domain" description="Retropepsins" evidence="2">
    <location>
        <begin position="15"/>
        <end position="117"/>
    </location>
</feature>
<accession>A0A0A9Z7R7</accession>
<evidence type="ECO:0000313" key="4">
    <source>
        <dbReference type="EMBL" id="JAG36317.1"/>
    </source>
</evidence>
<dbReference type="AlphaFoldDB" id="A0A0A9Z7R7"/>
<evidence type="ECO:0000313" key="10">
    <source>
        <dbReference type="EMBL" id="JAG40500.1"/>
    </source>
</evidence>
<dbReference type="EMBL" id="GBHO01003107">
    <property type="protein sequence ID" value="JAG40497.1"/>
    <property type="molecule type" value="Transcribed_RNA"/>
</dbReference>
<dbReference type="EMBL" id="GBHO01003108">
    <property type="protein sequence ID" value="JAG40496.1"/>
    <property type="molecule type" value="Transcribed_RNA"/>
</dbReference>
<evidence type="ECO:0000313" key="8">
    <source>
        <dbReference type="EMBL" id="JAG40497.1"/>
    </source>
</evidence>
<dbReference type="EMBL" id="GBHO01007283">
    <property type="protein sequence ID" value="JAG36321.1"/>
    <property type="molecule type" value="Transcribed_RNA"/>
</dbReference>
<evidence type="ECO:0000313" key="5">
    <source>
        <dbReference type="EMBL" id="JAG36318.1"/>
    </source>
</evidence>
<gene>
    <name evidence="9" type="primary">frmd8_7</name>
    <name evidence="6" type="synonym">frmd8_0</name>
    <name evidence="3" type="synonym">frmd8_1</name>
    <name evidence="7" type="synonym">frmd8_2</name>
    <name evidence="8" type="synonym">frmd8_3</name>
    <name evidence="5" type="synonym">frmd8_5</name>
    <name evidence="4" type="synonym">frmd8_6</name>
    <name evidence="10" type="synonym">frmd8_9</name>
    <name evidence="10" type="ORF">CM83_43734</name>
    <name evidence="9" type="ORF">CM83_43738</name>
    <name evidence="8" type="ORF">CM83_43742</name>
    <name evidence="7" type="ORF">CM83_43746</name>
    <name evidence="5" type="ORF">CM83_43755</name>
    <name evidence="4" type="ORF">CM83_43759</name>
    <name evidence="3" type="ORF">CM83_43763</name>
    <name evidence="6" type="ORF">CM83_43767</name>
</gene>
<dbReference type="InterPro" id="IPR021109">
    <property type="entry name" value="Peptidase_aspartic_dom_sf"/>
</dbReference>
<dbReference type="GO" id="GO:0016787">
    <property type="term" value="F:hydrolase activity"/>
    <property type="evidence" value="ECO:0007669"/>
    <property type="project" value="UniProtKB-KW"/>
</dbReference>
<evidence type="ECO:0000313" key="9">
    <source>
        <dbReference type="EMBL" id="JAG40499.1"/>
    </source>
</evidence>
<protein>
    <submittedName>
        <fullName evidence="9">FERM domain-containing protein 8</fullName>
    </submittedName>
</protein>
<keyword evidence="1" id="KW-0378">Hydrolase</keyword>
<evidence type="ECO:0000313" key="7">
    <source>
        <dbReference type="EMBL" id="JAG40496.1"/>
    </source>
</evidence>
<evidence type="ECO:0000313" key="6">
    <source>
        <dbReference type="EMBL" id="JAG36321.1"/>
    </source>
</evidence>